<dbReference type="InterPro" id="IPR027385">
    <property type="entry name" value="Beta-barrel_OMP"/>
</dbReference>
<gene>
    <name evidence="3" type="ORF">BE221DRAFT_148272</name>
</gene>
<evidence type="ECO:0000259" key="2">
    <source>
        <dbReference type="Pfam" id="PF13505"/>
    </source>
</evidence>
<reference evidence="3" key="1">
    <citation type="submission" date="2017-04" db="EMBL/GenBank/DDBJ databases">
        <title>Population genomics of picophytoplankton unveils novel chromosome hypervariability.</title>
        <authorList>
            <consortium name="DOE Joint Genome Institute"/>
            <person name="Blanc-Mathieu R."/>
            <person name="Krasovec M."/>
            <person name="Hebrard M."/>
            <person name="Yau S."/>
            <person name="Desgranges E."/>
            <person name="Martin J."/>
            <person name="Schackwitz W."/>
            <person name="Kuo A."/>
            <person name="Salin G."/>
            <person name="Donnadieu C."/>
            <person name="Desdevises Y."/>
            <person name="Sanchez-Ferandin S."/>
            <person name="Moreau H."/>
            <person name="Rivals E."/>
            <person name="Grigoriev I.V."/>
            <person name="Grimsley N."/>
            <person name="Eyre-Walker A."/>
            <person name="Piganeau G."/>
        </authorList>
    </citation>
    <scope>NUCLEOTIDE SEQUENCE [LARGE SCALE GENOMIC DNA]</scope>
    <source>
        <strain evidence="3">RCC 1115</strain>
    </source>
</reference>
<dbReference type="AlphaFoldDB" id="A0A1Y5IC85"/>
<sequence length="236" mass="25265">MGTDTVQTRFSCGLADLAGAEHVFKGDHMFKYFLIASAATGLAVSAQAQSYESDTGFYLDGGYQYLEIEPDGAEQGVDTNGIAARLGYKFNNVFSLEGELASGIDDGEFDYNVDEDEFNLDDNNDGDFNDLIGASGDIGLNYLVGLYGRADVPLTERLSAFGRAGYAYIDLDASLATPGGTPITVEDSEEGPAIGAGLTYDLTENWELRGDYTYYSFEDTDTNGVMLGVGTSFSLT</sequence>
<protein>
    <submittedName>
        <fullName evidence="3">Outer membrane protein beta-barrel domain-domain-containing protein</fullName>
    </submittedName>
</protein>
<dbReference type="InterPro" id="IPR011250">
    <property type="entry name" value="OMP/PagP_B-barrel"/>
</dbReference>
<keyword evidence="1" id="KW-0732">Signal</keyword>
<name>A0A1Y5IC85_OSTTA</name>
<dbReference type="Pfam" id="PF13505">
    <property type="entry name" value="OMP_b-brl"/>
    <property type="match status" value="1"/>
</dbReference>
<dbReference type="EMBL" id="KZ155813">
    <property type="protein sequence ID" value="OUS44575.1"/>
    <property type="molecule type" value="Genomic_DNA"/>
</dbReference>
<evidence type="ECO:0000256" key="1">
    <source>
        <dbReference type="ARBA" id="ARBA00022729"/>
    </source>
</evidence>
<evidence type="ECO:0000313" key="3">
    <source>
        <dbReference type="EMBL" id="OUS44575.1"/>
    </source>
</evidence>
<proteinExistence type="predicted"/>
<dbReference type="Gene3D" id="2.40.160.20">
    <property type="match status" value="1"/>
</dbReference>
<feature type="domain" description="Outer membrane protein beta-barrel" evidence="2">
    <location>
        <begin position="37"/>
        <end position="233"/>
    </location>
</feature>
<dbReference type="Proteomes" id="UP000195557">
    <property type="component" value="Unassembled WGS sequence"/>
</dbReference>
<dbReference type="SUPFAM" id="SSF56925">
    <property type="entry name" value="OMPA-like"/>
    <property type="match status" value="1"/>
</dbReference>
<organism evidence="3">
    <name type="scientific">Ostreococcus tauri</name>
    <name type="common">Marine green alga</name>
    <dbReference type="NCBI Taxonomy" id="70448"/>
    <lineage>
        <taxon>Eukaryota</taxon>
        <taxon>Viridiplantae</taxon>
        <taxon>Chlorophyta</taxon>
        <taxon>Mamiellophyceae</taxon>
        <taxon>Mamiellales</taxon>
        <taxon>Bathycoccaceae</taxon>
        <taxon>Ostreococcus</taxon>
    </lineage>
</organism>
<accession>A0A1Y5IC85</accession>